<dbReference type="EMBL" id="SSTJ01000003">
    <property type="protein sequence ID" value="THG38084.1"/>
    <property type="molecule type" value="Genomic_DNA"/>
</dbReference>
<dbReference type="Proteomes" id="UP000308978">
    <property type="component" value="Unassembled WGS sequence"/>
</dbReference>
<comment type="caution">
    <text evidence="1">The sequence shown here is derived from an EMBL/GenBank/DDBJ whole genome shotgun (WGS) entry which is preliminary data.</text>
</comment>
<accession>A0A4S4G4V4</accession>
<dbReference type="PANTHER" id="PTHR35810">
    <property type="entry name" value="CYTOPLASMIC PROTEIN-RELATED"/>
    <property type="match status" value="1"/>
</dbReference>
<reference evidence="1 2" key="1">
    <citation type="submission" date="2019-04" db="EMBL/GenBank/DDBJ databases">
        <title>Microbes associate with the intestines of laboratory mice.</title>
        <authorList>
            <person name="Navarre W."/>
            <person name="Wong E."/>
            <person name="Huang K.C."/>
            <person name="Tropini C."/>
            <person name="Ng K."/>
            <person name="Yu B."/>
        </authorList>
    </citation>
    <scope>NUCLEOTIDE SEQUENCE [LARGE SCALE GENOMIC DNA]</scope>
    <source>
        <strain evidence="1 2">NM80_B27</strain>
    </source>
</reference>
<name>A0A4S4G4V4_9ACTN</name>
<proteinExistence type="predicted"/>
<dbReference type="AlphaFoldDB" id="A0A4S4G4V4"/>
<protein>
    <submittedName>
        <fullName evidence="1">Cell filamentation protein Fic</fullName>
    </submittedName>
</protein>
<organism evidence="1 2">
    <name type="scientific">Adlercreutzia caecimuris</name>
    <dbReference type="NCBI Taxonomy" id="671266"/>
    <lineage>
        <taxon>Bacteria</taxon>
        <taxon>Bacillati</taxon>
        <taxon>Actinomycetota</taxon>
        <taxon>Coriobacteriia</taxon>
        <taxon>Eggerthellales</taxon>
        <taxon>Eggerthellaceae</taxon>
        <taxon>Adlercreutzia</taxon>
    </lineage>
</organism>
<sequence>MTDEVLIYKMPDSEVRVEMMIHDENLWLTQEKIAVLFGVKRPAVTKHLSNIFSEGELDKDAVCSKMEHTATDGKTYRTNFYNLDAIISVGYRINSRQATLFRIWATRILHEYIQKGYAMDDSRLKNPTYLFGADYFEEQLERIRDIRSSERRFYQKVTDIYAQCSADYDKDAEITRQFYATVQNKMHYAISGQTAAEIIFDRANSEAPFMGLTSWKNGPAGMIRAEDTMIAKNYLSEQEIEELNLLASAYLDFAELQAKRGVLMTMADWVSKLDEYLRLSDYGVLQGKGSRNAVQARQRAEREYEVYHAKVLREYQSDFDLFIEAQDGYPGRLEPPEEPKDAQ</sequence>
<dbReference type="InterPro" id="IPR011204">
    <property type="entry name" value="Virulence_RhuM-like"/>
</dbReference>
<gene>
    <name evidence="1" type="ORF">E5986_03330</name>
</gene>
<dbReference type="Pfam" id="PF13310">
    <property type="entry name" value="Virulence_RhuM"/>
    <property type="match status" value="1"/>
</dbReference>
<dbReference type="PANTHER" id="PTHR35810:SF1">
    <property type="entry name" value="CYTOPLASMIC PROTEIN"/>
    <property type="match status" value="1"/>
</dbReference>
<evidence type="ECO:0000313" key="2">
    <source>
        <dbReference type="Proteomes" id="UP000308978"/>
    </source>
</evidence>
<evidence type="ECO:0000313" key="1">
    <source>
        <dbReference type="EMBL" id="THG38084.1"/>
    </source>
</evidence>
<dbReference type="PIRSF" id="PIRSF015268">
    <property type="entry name" value="Virulence_RhuM"/>
    <property type="match status" value="1"/>
</dbReference>